<dbReference type="EMBL" id="LMUA01000007">
    <property type="protein sequence ID" value="KUE76753.1"/>
    <property type="molecule type" value="Genomic_DNA"/>
</dbReference>
<dbReference type="RefSeq" id="WP_050004479.1">
    <property type="nucleotide sequence ID" value="NZ_CAOJUJ010000040.1"/>
</dbReference>
<dbReference type="EMBL" id="JXXK01000002">
    <property type="protein sequence ID" value="KJF41164.1"/>
    <property type="molecule type" value="Genomic_DNA"/>
</dbReference>
<keyword evidence="1" id="KW-0808">Transferase</keyword>
<dbReference type="Proteomes" id="UP000431913">
    <property type="component" value="Unassembled WGS sequence"/>
</dbReference>
<gene>
    <name evidence="2" type="ORF">ASJ35_07030</name>
    <name evidence="3" type="ORF">FYJ76_04840</name>
    <name evidence="4" type="ORF">GMD59_10000</name>
    <name evidence="1" type="ORF">TQ39_02875</name>
</gene>
<accession>A0A0W7TSF3</accession>
<dbReference type="Proteomes" id="UP000032483">
    <property type="component" value="Unassembled WGS sequence"/>
</dbReference>
<reference evidence="2 6" key="2">
    <citation type="submission" date="2015-10" db="EMBL/GenBank/DDBJ databases">
        <title>A novel member of the family Ruminococcaceae isolated from human faeces.</title>
        <authorList>
            <person name="Shkoporov A.N."/>
            <person name="Chaplin A.V."/>
            <person name="Motuzova O.V."/>
            <person name="Kafarskaia L.I."/>
            <person name="Efimov B.A."/>
        </authorList>
    </citation>
    <scope>NUCLEOTIDE SEQUENCE [LARGE SCALE GENOMIC DNA]</scope>
    <source>
        <strain evidence="2 6">668</strain>
    </source>
</reference>
<comment type="caution">
    <text evidence="1">The sequence shown here is derived from an EMBL/GenBank/DDBJ whole genome shotgun (WGS) entry which is preliminary data.</text>
</comment>
<reference evidence="4 8" key="3">
    <citation type="journal article" date="2019" name="Nat. Med.">
        <title>A library of human gut bacterial isolates paired with longitudinal multiomics data enables mechanistic microbiome research.</title>
        <authorList>
            <person name="Poyet M."/>
            <person name="Groussin M."/>
            <person name="Gibbons S.M."/>
            <person name="Avila-Pacheco J."/>
            <person name="Jiang X."/>
            <person name="Kearney S.M."/>
            <person name="Perrotta A.R."/>
            <person name="Berdy B."/>
            <person name="Zhao S."/>
            <person name="Lieberman T.D."/>
            <person name="Swanson P.K."/>
            <person name="Smith M."/>
            <person name="Roesemann S."/>
            <person name="Alexander J.E."/>
            <person name="Rich S.A."/>
            <person name="Livny J."/>
            <person name="Vlamakis H."/>
            <person name="Clish C."/>
            <person name="Bullock K."/>
            <person name="Deik A."/>
            <person name="Scott J."/>
            <person name="Pierce K.A."/>
            <person name="Xavier R.J."/>
            <person name="Alm E.J."/>
        </authorList>
    </citation>
    <scope>NUCLEOTIDE SEQUENCE [LARGE SCALE GENOMIC DNA]</scope>
    <source>
        <strain evidence="4 8">BIOML-A4</strain>
    </source>
</reference>
<keyword evidence="5" id="KW-1185">Reference proteome</keyword>
<evidence type="ECO:0000313" key="5">
    <source>
        <dbReference type="Proteomes" id="UP000032483"/>
    </source>
</evidence>
<keyword evidence="1" id="KW-0418">Kinase</keyword>
<dbReference type="AlphaFoldDB" id="A0A0D8J322"/>
<dbReference type="EMBL" id="VUNJ01000004">
    <property type="protein sequence ID" value="MST91266.1"/>
    <property type="molecule type" value="Genomic_DNA"/>
</dbReference>
<reference evidence="3 7" key="4">
    <citation type="submission" date="2019-08" db="EMBL/GenBank/DDBJ databases">
        <title>In-depth cultivation of the pig gut microbiome towards novel bacterial diversity and tailored functional studies.</title>
        <authorList>
            <person name="Wylensek D."/>
            <person name="Hitch T.C.A."/>
            <person name="Clavel T."/>
        </authorList>
    </citation>
    <scope>NUCLEOTIDE SEQUENCE [LARGE SCALE GENOMIC DNA]</scope>
    <source>
        <strain evidence="3 7">WCA3-601-WT-6J</strain>
    </source>
</reference>
<dbReference type="InterPro" id="IPR027417">
    <property type="entry name" value="P-loop_NTPase"/>
</dbReference>
<dbReference type="Proteomes" id="UP000053433">
    <property type="component" value="Unassembled WGS sequence"/>
</dbReference>
<dbReference type="Proteomes" id="UP000472755">
    <property type="component" value="Unassembled WGS sequence"/>
</dbReference>
<dbReference type="GeneID" id="42855579"/>
<protein>
    <submittedName>
        <fullName evidence="1">Adenylate kinase</fullName>
    </submittedName>
</protein>
<evidence type="ECO:0000313" key="8">
    <source>
        <dbReference type="Proteomes" id="UP000472755"/>
    </source>
</evidence>
<dbReference type="PANTHER" id="PTHR37816:SF3">
    <property type="entry name" value="MODULATES DNA TOPOLOGY"/>
    <property type="match status" value="1"/>
</dbReference>
<reference evidence="1" key="1">
    <citation type="submission" date="2015-02" db="EMBL/GenBank/DDBJ databases">
        <title>A novel member of the family Ruminococcaceae isolated from human feces.</title>
        <authorList>
            <person name="Shkoporov A.N."/>
            <person name="Chaplin A.V."/>
            <person name="Motuzova O.V."/>
            <person name="Kafarskaia L.I."/>
            <person name="Khokhlova E.V."/>
            <person name="Efimov B.A."/>
        </authorList>
    </citation>
    <scope>NUCLEOTIDE SEQUENCE [LARGE SCALE GENOMIC DNA]</scope>
    <source>
        <strain evidence="1">585-1</strain>
    </source>
</reference>
<dbReference type="EMBL" id="WMZU01000014">
    <property type="protein sequence ID" value="MTS27619.1"/>
    <property type="molecule type" value="Genomic_DNA"/>
</dbReference>
<sequence length="179" mass="19934">MELGEAKRILILGCGGAGKSTLARRLGAATGLPVVHLDGLYWQPGWVAMERAAWRRTVENEIAKDAWIIDGNFGSSLELRLSRAQAAVYLDYSRAVCLAGVLRRVWTTHGRVRPDMGAGCPERFDLSFLRWVWDFPKRDGTHVKALLAAHPEVRCVTLKNRRDAQVLLRRLEGADDGSI</sequence>
<evidence type="ECO:0000313" key="6">
    <source>
        <dbReference type="Proteomes" id="UP000053433"/>
    </source>
</evidence>
<dbReference type="Gene3D" id="3.40.50.300">
    <property type="entry name" value="P-loop containing nucleotide triphosphate hydrolases"/>
    <property type="match status" value="1"/>
</dbReference>
<organism evidence="1 5">
    <name type="scientific">Ruthenibacterium lactatiformans</name>
    <dbReference type="NCBI Taxonomy" id="1550024"/>
    <lineage>
        <taxon>Bacteria</taxon>
        <taxon>Bacillati</taxon>
        <taxon>Bacillota</taxon>
        <taxon>Clostridia</taxon>
        <taxon>Eubacteriales</taxon>
        <taxon>Oscillospiraceae</taxon>
        <taxon>Ruthenibacterium</taxon>
    </lineage>
</organism>
<accession>A0A0D8J322</accession>
<dbReference type="InterPro" id="IPR052922">
    <property type="entry name" value="Cytidylate_Kinase-2"/>
</dbReference>
<dbReference type="GO" id="GO:0016301">
    <property type="term" value="F:kinase activity"/>
    <property type="evidence" value="ECO:0007669"/>
    <property type="project" value="UniProtKB-KW"/>
</dbReference>
<evidence type="ECO:0000313" key="3">
    <source>
        <dbReference type="EMBL" id="MST91266.1"/>
    </source>
</evidence>
<evidence type="ECO:0000313" key="7">
    <source>
        <dbReference type="Proteomes" id="UP000431913"/>
    </source>
</evidence>
<evidence type="ECO:0000313" key="2">
    <source>
        <dbReference type="EMBL" id="KUE76753.1"/>
    </source>
</evidence>
<dbReference type="PANTHER" id="PTHR37816">
    <property type="entry name" value="YALI0E33011P"/>
    <property type="match status" value="1"/>
</dbReference>
<evidence type="ECO:0000313" key="1">
    <source>
        <dbReference type="EMBL" id="KJF41164.1"/>
    </source>
</evidence>
<evidence type="ECO:0000313" key="4">
    <source>
        <dbReference type="EMBL" id="MTS27619.1"/>
    </source>
</evidence>
<dbReference type="SUPFAM" id="SSF52540">
    <property type="entry name" value="P-loop containing nucleoside triphosphate hydrolases"/>
    <property type="match status" value="1"/>
</dbReference>
<name>A0A0D8J322_9FIRM</name>
<proteinExistence type="predicted"/>